<dbReference type="PANTHER" id="PTHR32071:SF117">
    <property type="entry name" value="PTS-DEPENDENT DIHYDROXYACETONE KINASE OPERON REGULATORY PROTEIN-RELATED"/>
    <property type="match status" value="1"/>
</dbReference>
<dbReference type="RefSeq" id="WP_248934857.1">
    <property type="nucleotide sequence ID" value="NZ_JAKILF010000002.1"/>
</dbReference>
<dbReference type="Gene3D" id="1.10.10.60">
    <property type="entry name" value="Homeodomain-like"/>
    <property type="match status" value="1"/>
</dbReference>
<dbReference type="Proteomes" id="UP001595621">
    <property type="component" value="Unassembled WGS sequence"/>
</dbReference>
<dbReference type="Pfam" id="PF25601">
    <property type="entry name" value="AAA_lid_14"/>
    <property type="match status" value="1"/>
</dbReference>
<sequence length="508" mass="57127">MEKTCYFEATQRLCASLQLEKSLEHYFHYMKQKLPIDGIFMNLFQPEQQQIQFIAHANNDSAEALDQCVPLTEEMCRVLSQPDRPVIRIINHIETDGVTFHVAPRVFPDIQSLILMRMICDDTHLGVVGYYSRTPNSFRAIHADLIESHMHPLALITAFNLQGRNLLAQNQQLAEQNDTLKRSLEVKNGVIGADAGLKRVMEQVQAIAHLDTSVLILGETGVGKEVIANAVHEYSTRADKPFIKVNCGAIPDSLLDSELFGYEKGAFTGAEQRKQGYFEQADGGTIFLDEIGELPLSAQVRLLRVLQNSTITRVGGYESIELNIRVIAATHRELQHMVQDGEFRQDLWYRLAIFPIQIPPLRQRTSDIPLLAQFAVEKMTAKFNLPRLPRIPSEQLSLLSRYPWPGNVREMMNVIERAVIQHPEGPLDFSFLMPSEPEVVTCDNQQVIIDPSRAGDKLVPLEMMMQKYISHALKVCGGKVYGSGGAAEMLAINPNTLRSKMKKLGIQA</sequence>
<dbReference type="InterPro" id="IPR058031">
    <property type="entry name" value="AAA_lid_NorR"/>
</dbReference>
<dbReference type="InterPro" id="IPR027417">
    <property type="entry name" value="P-loop_NTPase"/>
</dbReference>
<dbReference type="SMART" id="SM00382">
    <property type="entry name" value="AAA"/>
    <property type="match status" value="1"/>
</dbReference>
<dbReference type="Gene3D" id="3.40.50.300">
    <property type="entry name" value="P-loop containing nucleotide triphosphate hydrolases"/>
    <property type="match status" value="1"/>
</dbReference>
<evidence type="ECO:0000313" key="7">
    <source>
        <dbReference type="Proteomes" id="UP001595621"/>
    </source>
</evidence>
<name>A0ABV7G8V0_9GAMM</name>
<dbReference type="InterPro" id="IPR002078">
    <property type="entry name" value="Sigma_54_int"/>
</dbReference>
<keyword evidence="4" id="KW-0010">Activator</keyword>
<dbReference type="PROSITE" id="PS00675">
    <property type="entry name" value="SIGMA54_INTERACT_1"/>
    <property type="match status" value="1"/>
</dbReference>
<dbReference type="PROSITE" id="PS00676">
    <property type="entry name" value="SIGMA54_INTERACT_2"/>
    <property type="match status" value="1"/>
</dbReference>
<keyword evidence="3" id="KW-0238">DNA-binding</keyword>
<comment type="caution">
    <text evidence="6">The sequence shown here is derived from an EMBL/GenBank/DDBJ whole genome shotgun (WGS) entry which is preliminary data.</text>
</comment>
<evidence type="ECO:0000256" key="4">
    <source>
        <dbReference type="ARBA" id="ARBA00023159"/>
    </source>
</evidence>
<protein>
    <submittedName>
        <fullName evidence="6">Sigma-54 interaction domain-containing protein</fullName>
    </submittedName>
</protein>
<dbReference type="EMBL" id="JBHRTD010000006">
    <property type="protein sequence ID" value="MFC3137954.1"/>
    <property type="molecule type" value="Genomic_DNA"/>
</dbReference>
<dbReference type="SUPFAM" id="SSF55781">
    <property type="entry name" value="GAF domain-like"/>
    <property type="match status" value="1"/>
</dbReference>
<dbReference type="InterPro" id="IPR025662">
    <property type="entry name" value="Sigma_54_int_dom_ATP-bd_1"/>
</dbReference>
<keyword evidence="1" id="KW-0547">Nucleotide-binding</keyword>
<dbReference type="PANTHER" id="PTHR32071">
    <property type="entry name" value="TRANSCRIPTIONAL REGULATORY PROTEIN"/>
    <property type="match status" value="1"/>
</dbReference>
<reference evidence="7" key="1">
    <citation type="journal article" date="2019" name="Int. J. Syst. Evol. Microbiol.">
        <title>The Global Catalogue of Microorganisms (GCM) 10K type strain sequencing project: providing services to taxonomists for standard genome sequencing and annotation.</title>
        <authorList>
            <consortium name="The Broad Institute Genomics Platform"/>
            <consortium name="The Broad Institute Genome Sequencing Center for Infectious Disease"/>
            <person name="Wu L."/>
            <person name="Ma J."/>
        </authorList>
    </citation>
    <scope>NUCLEOTIDE SEQUENCE [LARGE SCALE GENOMIC DNA]</scope>
    <source>
        <strain evidence="7">KCTC 52277</strain>
    </source>
</reference>
<dbReference type="CDD" id="cd00009">
    <property type="entry name" value="AAA"/>
    <property type="match status" value="1"/>
</dbReference>
<dbReference type="InterPro" id="IPR009057">
    <property type="entry name" value="Homeodomain-like_sf"/>
</dbReference>
<dbReference type="InterPro" id="IPR025943">
    <property type="entry name" value="Sigma_54_int_dom_ATP-bd_2"/>
</dbReference>
<evidence type="ECO:0000313" key="6">
    <source>
        <dbReference type="EMBL" id="MFC3137954.1"/>
    </source>
</evidence>
<gene>
    <name evidence="6" type="ORF">ACFOE0_07080</name>
</gene>
<dbReference type="Pfam" id="PF00158">
    <property type="entry name" value="Sigma54_activat"/>
    <property type="match status" value="1"/>
</dbReference>
<feature type="domain" description="Sigma-54 factor interaction" evidence="5">
    <location>
        <begin position="190"/>
        <end position="420"/>
    </location>
</feature>
<organism evidence="6 7">
    <name type="scientific">Shewanella submarina</name>
    <dbReference type="NCBI Taxonomy" id="2016376"/>
    <lineage>
        <taxon>Bacteria</taxon>
        <taxon>Pseudomonadati</taxon>
        <taxon>Pseudomonadota</taxon>
        <taxon>Gammaproteobacteria</taxon>
        <taxon>Alteromonadales</taxon>
        <taxon>Shewanellaceae</taxon>
        <taxon>Shewanella</taxon>
    </lineage>
</organism>
<accession>A0ABV7G8V0</accession>
<dbReference type="SUPFAM" id="SSF46689">
    <property type="entry name" value="Homeodomain-like"/>
    <property type="match status" value="1"/>
</dbReference>
<proteinExistence type="predicted"/>
<evidence type="ECO:0000256" key="3">
    <source>
        <dbReference type="ARBA" id="ARBA00023125"/>
    </source>
</evidence>
<dbReference type="InterPro" id="IPR003593">
    <property type="entry name" value="AAA+_ATPase"/>
</dbReference>
<keyword evidence="2" id="KW-0067">ATP-binding</keyword>
<dbReference type="PROSITE" id="PS50045">
    <property type="entry name" value="SIGMA54_INTERACT_4"/>
    <property type="match status" value="1"/>
</dbReference>
<dbReference type="InterPro" id="IPR029016">
    <property type="entry name" value="GAF-like_dom_sf"/>
</dbReference>
<evidence type="ECO:0000256" key="2">
    <source>
        <dbReference type="ARBA" id="ARBA00022840"/>
    </source>
</evidence>
<dbReference type="Gene3D" id="3.30.450.40">
    <property type="match status" value="1"/>
</dbReference>
<dbReference type="Gene3D" id="1.10.8.60">
    <property type="match status" value="1"/>
</dbReference>
<dbReference type="SUPFAM" id="SSF52540">
    <property type="entry name" value="P-loop containing nucleoside triphosphate hydrolases"/>
    <property type="match status" value="1"/>
</dbReference>
<evidence type="ECO:0000259" key="5">
    <source>
        <dbReference type="PROSITE" id="PS50045"/>
    </source>
</evidence>
<keyword evidence="7" id="KW-1185">Reference proteome</keyword>
<evidence type="ECO:0000256" key="1">
    <source>
        <dbReference type="ARBA" id="ARBA00022741"/>
    </source>
</evidence>